<dbReference type="RefSeq" id="WP_248553957.1">
    <property type="nucleotide sequence ID" value="NZ_JALPRK010000034.1"/>
</dbReference>
<evidence type="ECO:0000313" key="5">
    <source>
        <dbReference type="Proteomes" id="UP001139534"/>
    </source>
</evidence>
<feature type="compositionally biased region" description="Basic and acidic residues" evidence="2">
    <location>
        <begin position="145"/>
        <end position="158"/>
    </location>
</feature>
<keyword evidence="5" id="KW-1185">Reference proteome</keyword>
<reference evidence="4" key="1">
    <citation type="submission" date="2022-04" db="EMBL/GenBank/DDBJ databases">
        <authorList>
            <person name="Seo M.-J."/>
        </authorList>
    </citation>
    <scope>NUCLEOTIDE SEQUENCE</scope>
    <source>
        <strain evidence="4">MBLB2552</strain>
    </source>
</reference>
<keyword evidence="3" id="KW-0472">Membrane</keyword>
<evidence type="ECO:0000256" key="1">
    <source>
        <dbReference type="SAM" id="Coils"/>
    </source>
</evidence>
<dbReference type="AlphaFoldDB" id="A0A9X1Y309"/>
<organism evidence="4 5">
    <name type="scientific">Paenibacillus mellifer</name>
    <dbReference type="NCBI Taxonomy" id="2937794"/>
    <lineage>
        <taxon>Bacteria</taxon>
        <taxon>Bacillati</taxon>
        <taxon>Bacillota</taxon>
        <taxon>Bacilli</taxon>
        <taxon>Bacillales</taxon>
        <taxon>Paenibacillaceae</taxon>
        <taxon>Paenibacillus</taxon>
    </lineage>
</organism>
<evidence type="ECO:0000256" key="2">
    <source>
        <dbReference type="SAM" id="MobiDB-lite"/>
    </source>
</evidence>
<keyword evidence="3" id="KW-0812">Transmembrane</keyword>
<dbReference type="EMBL" id="JALPRK010000034">
    <property type="protein sequence ID" value="MCK8489984.1"/>
    <property type="molecule type" value="Genomic_DNA"/>
</dbReference>
<name>A0A9X1Y309_9BACL</name>
<dbReference type="Pfam" id="PF14584">
    <property type="entry name" value="DUF4446"/>
    <property type="match status" value="1"/>
</dbReference>
<evidence type="ECO:0000256" key="3">
    <source>
        <dbReference type="SAM" id="Phobius"/>
    </source>
</evidence>
<proteinExistence type="predicted"/>
<dbReference type="InterPro" id="IPR027981">
    <property type="entry name" value="DUF4446"/>
</dbReference>
<dbReference type="Proteomes" id="UP001139534">
    <property type="component" value="Unassembled WGS sequence"/>
</dbReference>
<protein>
    <submittedName>
        <fullName evidence="4">DUF4446 family protein</fullName>
    </submittedName>
</protein>
<feature type="coiled-coil region" evidence="1">
    <location>
        <begin position="56"/>
        <end position="83"/>
    </location>
</feature>
<keyword evidence="1" id="KW-0175">Coiled coil</keyword>
<gene>
    <name evidence="4" type="ORF">M0651_22695</name>
</gene>
<evidence type="ECO:0000313" key="4">
    <source>
        <dbReference type="EMBL" id="MCK8489984.1"/>
    </source>
</evidence>
<comment type="caution">
    <text evidence="4">The sequence shown here is derived from an EMBL/GenBank/DDBJ whole genome shotgun (WGS) entry which is preliminary data.</text>
</comment>
<feature type="transmembrane region" description="Helical" evidence="3">
    <location>
        <begin position="12"/>
        <end position="32"/>
    </location>
</feature>
<feature type="region of interest" description="Disordered" evidence="2">
    <location>
        <begin position="145"/>
        <end position="173"/>
    </location>
</feature>
<sequence length="173" mass="19679">MREWNDLIFEQLSWIVGGLVLLILWLLIWNLIQGSKLRKMKKRYELMMKGAGVEDLESLLIDLKMQQGKIEDLQEEQKQQLAQVRKRIPLQKSKIGIKRYNAFGEKGNDLSFSIAIVNDQQDGMVLTGLYNRDGSFVYAKGLEKGESSHALSPEEREAIALAGQEKSTPESTP</sequence>
<accession>A0A9X1Y309</accession>
<keyword evidence="3" id="KW-1133">Transmembrane helix</keyword>